<sequence>MMQSISNFFFNYQKVIIIISILSTVLLKKNINVIYFIVLFLFIPSVIDYFLFQLKFKDLLSKYNSSITNIDLGIKTLEKSNNAEIEEMRQKLAFKAKLVFFAFFYIIGLLLLMMFLF</sequence>
<feature type="transmembrane region" description="Helical" evidence="1">
    <location>
        <begin position="9"/>
        <end position="27"/>
    </location>
</feature>
<reference evidence="2" key="1">
    <citation type="submission" date="2022-07" db="EMBL/GenBank/DDBJ databases">
        <title>Isolation, identification, and degradation of a PFOSA degrading strain from sewage treatment plant.</title>
        <authorList>
            <person name="Zhang L."/>
            <person name="Huo Y."/>
        </authorList>
    </citation>
    <scope>NUCLEOTIDE SEQUENCE</scope>
    <source>
        <strain evidence="2">C1</strain>
    </source>
</reference>
<keyword evidence="1" id="KW-1133">Transmembrane helix</keyword>
<protein>
    <recommendedName>
        <fullName evidence="4">DUF3899 domain-containing protein</fullName>
    </recommendedName>
</protein>
<dbReference type="EMBL" id="CP101751">
    <property type="protein sequence ID" value="UUC46494.1"/>
    <property type="molecule type" value="Genomic_DNA"/>
</dbReference>
<dbReference type="RefSeq" id="WP_256552158.1">
    <property type="nucleotide sequence ID" value="NZ_CP101751.1"/>
</dbReference>
<evidence type="ECO:0000313" key="2">
    <source>
        <dbReference type="EMBL" id="UUC46494.1"/>
    </source>
</evidence>
<keyword evidence="1" id="KW-0472">Membrane</keyword>
<organism evidence="2 3">
    <name type="scientific">Flavobacterium cerinum</name>
    <dbReference type="NCBI Taxonomy" id="2502784"/>
    <lineage>
        <taxon>Bacteria</taxon>
        <taxon>Pseudomonadati</taxon>
        <taxon>Bacteroidota</taxon>
        <taxon>Flavobacteriia</taxon>
        <taxon>Flavobacteriales</taxon>
        <taxon>Flavobacteriaceae</taxon>
        <taxon>Flavobacterium</taxon>
    </lineage>
</organism>
<evidence type="ECO:0008006" key="4">
    <source>
        <dbReference type="Google" id="ProtNLM"/>
    </source>
</evidence>
<gene>
    <name evidence="2" type="ORF">NOX80_04660</name>
</gene>
<accession>A0ABY5IUL4</accession>
<feature type="transmembrane region" description="Helical" evidence="1">
    <location>
        <begin position="33"/>
        <end position="52"/>
    </location>
</feature>
<evidence type="ECO:0000313" key="3">
    <source>
        <dbReference type="Proteomes" id="UP001059844"/>
    </source>
</evidence>
<keyword evidence="1" id="KW-0812">Transmembrane</keyword>
<name>A0ABY5IUL4_9FLAO</name>
<evidence type="ECO:0000256" key="1">
    <source>
        <dbReference type="SAM" id="Phobius"/>
    </source>
</evidence>
<proteinExistence type="predicted"/>
<keyword evidence="3" id="KW-1185">Reference proteome</keyword>
<feature type="transmembrane region" description="Helical" evidence="1">
    <location>
        <begin position="98"/>
        <end position="116"/>
    </location>
</feature>
<dbReference type="Proteomes" id="UP001059844">
    <property type="component" value="Chromosome"/>
</dbReference>